<dbReference type="CDD" id="cd00090">
    <property type="entry name" value="HTH_ARSR"/>
    <property type="match status" value="1"/>
</dbReference>
<accession>A0A238YR86</accession>
<reference evidence="6" key="1">
    <citation type="submission" date="2017-06" db="EMBL/GenBank/DDBJ databases">
        <authorList>
            <person name="Varghese N."/>
            <person name="Submissions S."/>
        </authorList>
    </citation>
    <scope>NUCLEOTIDE SEQUENCE [LARGE SCALE GENOMIC DNA]</scope>
    <source>
        <strain evidence="6">DSM 28041</strain>
    </source>
</reference>
<evidence type="ECO:0000256" key="2">
    <source>
        <dbReference type="ARBA" id="ARBA00023125"/>
    </source>
</evidence>
<name>A0A238YR86_9BACT</name>
<feature type="domain" description="HTH arsR-type" evidence="4">
    <location>
        <begin position="37"/>
        <end position="131"/>
    </location>
</feature>
<keyword evidence="2 5" id="KW-0238">DNA-binding</keyword>
<dbReference type="Gene3D" id="1.10.10.10">
    <property type="entry name" value="Winged helix-like DNA-binding domain superfamily/Winged helix DNA-binding domain"/>
    <property type="match status" value="1"/>
</dbReference>
<dbReference type="SUPFAM" id="SSF46785">
    <property type="entry name" value="Winged helix' DNA-binding domain"/>
    <property type="match status" value="1"/>
</dbReference>
<protein>
    <submittedName>
        <fullName evidence="5">DNA-binding transcriptional regulator, ArsR family</fullName>
    </submittedName>
</protein>
<keyword evidence="6" id="KW-1185">Reference proteome</keyword>
<dbReference type="InterPro" id="IPR011991">
    <property type="entry name" value="ArsR-like_HTH"/>
</dbReference>
<sequence>MKGTYQLRNIVLRIFLHNHSFATTVVALHMKPLLARVESKKVDKAAAMLKVLAHPKRLAIVDLLGKEEKMTVTEIYRSLDLPQAIASQHLITLKDRGILSSFKVGTKIYYSLSIPKLLDVIDSLEDCCDTL</sequence>
<dbReference type="Pfam" id="PF01022">
    <property type="entry name" value="HTH_5"/>
    <property type="match status" value="1"/>
</dbReference>
<keyword evidence="1" id="KW-0805">Transcription regulation</keyword>
<dbReference type="PANTHER" id="PTHR43132:SF2">
    <property type="entry name" value="ARSENICAL RESISTANCE OPERON REPRESSOR ARSR-RELATED"/>
    <property type="match status" value="1"/>
</dbReference>
<dbReference type="AlphaFoldDB" id="A0A238YR86"/>
<dbReference type="InterPro" id="IPR036388">
    <property type="entry name" value="WH-like_DNA-bd_sf"/>
</dbReference>
<dbReference type="PANTHER" id="PTHR43132">
    <property type="entry name" value="ARSENICAL RESISTANCE OPERON REPRESSOR ARSR-RELATED"/>
    <property type="match status" value="1"/>
</dbReference>
<proteinExistence type="predicted"/>
<dbReference type="SMART" id="SM00418">
    <property type="entry name" value="HTH_ARSR"/>
    <property type="match status" value="1"/>
</dbReference>
<evidence type="ECO:0000259" key="4">
    <source>
        <dbReference type="PROSITE" id="PS50987"/>
    </source>
</evidence>
<dbReference type="InterPro" id="IPR051011">
    <property type="entry name" value="Metal_resp_trans_reg"/>
</dbReference>
<dbReference type="InterPro" id="IPR036390">
    <property type="entry name" value="WH_DNA-bd_sf"/>
</dbReference>
<dbReference type="NCBIfam" id="NF033788">
    <property type="entry name" value="HTH_metalloreg"/>
    <property type="match status" value="1"/>
</dbReference>
<dbReference type="InterPro" id="IPR001845">
    <property type="entry name" value="HTH_ArsR_DNA-bd_dom"/>
</dbReference>
<organism evidence="5 6">
    <name type="scientific">Hymenobacter mucosus</name>
    <dbReference type="NCBI Taxonomy" id="1411120"/>
    <lineage>
        <taxon>Bacteria</taxon>
        <taxon>Pseudomonadati</taxon>
        <taxon>Bacteroidota</taxon>
        <taxon>Cytophagia</taxon>
        <taxon>Cytophagales</taxon>
        <taxon>Hymenobacteraceae</taxon>
        <taxon>Hymenobacter</taxon>
    </lineage>
</organism>
<dbReference type="PROSITE" id="PS50987">
    <property type="entry name" value="HTH_ARSR_2"/>
    <property type="match status" value="1"/>
</dbReference>
<evidence type="ECO:0000256" key="1">
    <source>
        <dbReference type="ARBA" id="ARBA00023015"/>
    </source>
</evidence>
<dbReference type="Proteomes" id="UP000198310">
    <property type="component" value="Unassembled WGS sequence"/>
</dbReference>
<dbReference type="PRINTS" id="PR00778">
    <property type="entry name" value="HTHARSR"/>
</dbReference>
<dbReference type="GO" id="GO:0003700">
    <property type="term" value="F:DNA-binding transcription factor activity"/>
    <property type="evidence" value="ECO:0007669"/>
    <property type="project" value="InterPro"/>
</dbReference>
<dbReference type="EMBL" id="FZNS01000006">
    <property type="protein sequence ID" value="SNR73647.1"/>
    <property type="molecule type" value="Genomic_DNA"/>
</dbReference>
<evidence type="ECO:0000313" key="6">
    <source>
        <dbReference type="Proteomes" id="UP000198310"/>
    </source>
</evidence>
<gene>
    <name evidence="5" type="ORF">SAMN06269173_10629</name>
</gene>
<dbReference type="GO" id="GO:0003677">
    <property type="term" value="F:DNA binding"/>
    <property type="evidence" value="ECO:0007669"/>
    <property type="project" value="UniProtKB-KW"/>
</dbReference>
<evidence type="ECO:0000256" key="3">
    <source>
        <dbReference type="ARBA" id="ARBA00023163"/>
    </source>
</evidence>
<keyword evidence="3" id="KW-0804">Transcription</keyword>
<evidence type="ECO:0000313" key="5">
    <source>
        <dbReference type="EMBL" id="SNR73647.1"/>
    </source>
</evidence>